<dbReference type="AlphaFoldDB" id="A0A087U805"/>
<keyword evidence="3" id="KW-1185">Reference proteome</keyword>
<dbReference type="PANTHER" id="PTHR34153:SF2">
    <property type="entry name" value="SI:CH211-262H13.3-RELATED"/>
    <property type="match status" value="1"/>
</dbReference>
<evidence type="ECO:0000259" key="1">
    <source>
        <dbReference type="Pfam" id="PF16064"/>
    </source>
</evidence>
<dbReference type="EMBL" id="KK118636">
    <property type="protein sequence ID" value="KFM73494.1"/>
    <property type="molecule type" value="Genomic_DNA"/>
</dbReference>
<organism evidence="2 3">
    <name type="scientific">Stegodyphus mimosarum</name>
    <name type="common">African social velvet spider</name>
    <dbReference type="NCBI Taxonomy" id="407821"/>
    <lineage>
        <taxon>Eukaryota</taxon>
        <taxon>Metazoa</taxon>
        <taxon>Ecdysozoa</taxon>
        <taxon>Arthropoda</taxon>
        <taxon>Chelicerata</taxon>
        <taxon>Arachnida</taxon>
        <taxon>Araneae</taxon>
        <taxon>Araneomorphae</taxon>
        <taxon>Entelegynae</taxon>
        <taxon>Eresoidea</taxon>
        <taxon>Eresidae</taxon>
        <taxon>Stegodyphus</taxon>
    </lineage>
</organism>
<feature type="domain" description="DUF4806" evidence="1">
    <location>
        <begin position="43"/>
        <end position="115"/>
    </location>
</feature>
<dbReference type="OrthoDB" id="6591746at2759"/>
<dbReference type="STRING" id="407821.A0A087U805"/>
<dbReference type="InterPro" id="IPR032071">
    <property type="entry name" value="DUF4806"/>
</dbReference>
<reference evidence="2 3" key="1">
    <citation type="submission" date="2013-11" db="EMBL/GenBank/DDBJ databases">
        <title>Genome sequencing of Stegodyphus mimosarum.</title>
        <authorList>
            <person name="Bechsgaard J."/>
        </authorList>
    </citation>
    <scope>NUCLEOTIDE SEQUENCE [LARGE SCALE GENOMIC DNA]</scope>
</reference>
<feature type="non-terminal residue" evidence="2">
    <location>
        <position position="168"/>
    </location>
</feature>
<proteinExistence type="predicted"/>
<name>A0A087U805_STEMI</name>
<dbReference type="Pfam" id="PF16064">
    <property type="entry name" value="DUF4806"/>
    <property type="match status" value="1"/>
</dbReference>
<dbReference type="Proteomes" id="UP000054359">
    <property type="component" value="Unassembled WGS sequence"/>
</dbReference>
<evidence type="ECO:0000313" key="3">
    <source>
        <dbReference type="Proteomes" id="UP000054359"/>
    </source>
</evidence>
<accession>A0A087U805</accession>
<dbReference type="PANTHER" id="PTHR34153">
    <property type="entry name" value="SI:CH211-262H13.3-RELATED-RELATED"/>
    <property type="match status" value="1"/>
</dbReference>
<sequence>MMREVHKDVKYLMKLLPTVMHNQMIPACENRKATAVDNYLKMLPIKTLEDLDLWEDILSDDDSFQNLVHALANKGGQTVEQTTRRILSDLFTDEVSSKINWAGRGEKQSFKTFKSCALIYKAVRSNPSNSSATEKQMEETIKQWLKAAPLRARYTEKKHVKWGKKMCV</sequence>
<dbReference type="OMA" id="MIPACEN"/>
<gene>
    <name evidence="2" type="ORF">X975_07201</name>
</gene>
<evidence type="ECO:0000313" key="2">
    <source>
        <dbReference type="EMBL" id="KFM73494.1"/>
    </source>
</evidence>
<protein>
    <recommendedName>
        <fullName evidence="1">DUF4806 domain-containing protein</fullName>
    </recommendedName>
</protein>